<comment type="caution">
    <text evidence="2">The sequence shown here is derived from an EMBL/GenBank/DDBJ whole genome shotgun (WGS) entry which is preliminary data.</text>
</comment>
<organism evidence="2 3">
    <name type="scientific">Candidatus Desulfatifera sulfidica</name>
    <dbReference type="NCBI Taxonomy" id="2841691"/>
    <lineage>
        <taxon>Bacteria</taxon>
        <taxon>Pseudomonadati</taxon>
        <taxon>Thermodesulfobacteriota</taxon>
        <taxon>Desulfobulbia</taxon>
        <taxon>Desulfobulbales</taxon>
        <taxon>Desulfobulbaceae</taxon>
        <taxon>Candidatus Desulfatifera</taxon>
    </lineage>
</organism>
<dbReference type="InterPro" id="IPR043132">
    <property type="entry name" value="BCAT-like_C"/>
</dbReference>
<dbReference type="EC" id="2.6.1.85" evidence="2"/>
<evidence type="ECO:0000259" key="1">
    <source>
        <dbReference type="Pfam" id="PF00425"/>
    </source>
</evidence>
<name>A0A8J6TDG7_9BACT</name>
<dbReference type="SUPFAM" id="SSF56322">
    <property type="entry name" value="ADC synthase"/>
    <property type="match status" value="1"/>
</dbReference>
<reference evidence="2 3" key="1">
    <citation type="submission" date="2020-08" db="EMBL/GenBank/DDBJ databases">
        <title>Bridging the membrane lipid divide: bacteria of the FCB group superphylum have the potential to synthesize archaeal ether lipids.</title>
        <authorList>
            <person name="Villanueva L."/>
            <person name="Von Meijenfeldt F.A.B."/>
            <person name="Westbye A.B."/>
            <person name="Yadav S."/>
            <person name="Hopmans E.C."/>
            <person name="Dutilh B.E."/>
            <person name="Sinninghe Damste J.S."/>
        </authorList>
    </citation>
    <scope>NUCLEOTIDE SEQUENCE [LARGE SCALE GENOMIC DNA]</scope>
    <source>
        <strain evidence="2">NIOZ-UU81</strain>
    </source>
</reference>
<accession>A0A8J6TDG7</accession>
<dbReference type="Proteomes" id="UP000599024">
    <property type="component" value="Unassembled WGS sequence"/>
</dbReference>
<dbReference type="InterPro" id="IPR015890">
    <property type="entry name" value="Chorismate_C"/>
</dbReference>
<keyword evidence="2" id="KW-0808">Transferase</keyword>
<dbReference type="Gene3D" id="3.30.470.10">
    <property type="match status" value="1"/>
</dbReference>
<dbReference type="InterPro" id="IPR005801">
    <property type="entry name" value="ADC_synthase"/>
</dbReference>
<dbReference type="Gene3D" id="3.20.10.10">
    <property type="entry name" value="D-amino Acid Aminotransferase, subunit A, domain 2"/>
    <property type="match status" value="1"/>
</dbReference>
<protein>
    <submittedName>
        <fullName evidence="2">Aminodeoxychorismate synthase component I</fullName>
        <ecNumber evidence="2">2.6.1.85</ecNumber>
    </submittedName>
</protein>
<evidence type="ECO:0000313" key="2">
    <source>
        <dbReference type="EMBL" id="MBC8208267.1"/>
    </source>
</evidence>
<dbReference type="AlphaFoldDB" id="A0A8J6TDG7"/>
<dbReference type="InterPro" id="IPR001544">
    <property type="entry name" value="Aminotrans_IV"/>
</dbReference>
<dbReference type="InterPro" id="IPR036038">
    <property type="entry name" value="Aminotransferase-like"/>
</dbReference>
<dbReference type="GO" id="GO:0000162">
    <property type="term" value="P:L-tryptophan biosynthetic process"/>
    <property type="evidence" value="ECO:0007669"/>
    <property type="project" value="TreeGrafter"/>
</dbReference>
<dbReference type="PANTHER" id="PTHR11236">
    <property type="entry name" value="AMINOBENZOATE/ANTHRANILATE SYNTHASE"/>
    <property type="match status" value="1"/>
</dbReference>
<dbReference type="PANTHER" id="PTHR11236:SF50">
    <property type="entry name" value="AMINODEOXYCHORISMATE SYNTHASE COMPONENT 1"/>
    <property type="match status" value="1"/>
</dbReference>
<keyword evidence="2" id="KW-0032">Aminotransferase</keyword>
<dbReference type="SUPFAM" id="SSF56752">
    <property type="entry name" value="D-aminoacid aminotransferase-like PLP-dependent enzymes"/>
    <property type="match status" value="1"/>
</dbReference>
<dbReference type="GO" id="GO:0046820">
    <property type="term" value="F:4-amino-4-deoxychorismate synthase activity"/>
    <property type="evidence" value="ECO:0007669"/>
    <property type="project" value="UniProtKB-EC"/>
</dbReference>
<dbReference type="InterPro" id="IPR043131">
    <property type="entry name" value="BCAT-like_N"/>
</dbReference>
<sequence>MAIFSGSELDELLDFLEQQEDAVFLDSSRDEPGARSLLFSEPVGRLSCYRETDPNLFLSQIDEVLAQGLYAAGWVAYEFAYLLEERFRPFLAGTGDPTQPLAEFGIYQAPHVFDKSSTCPSLSSVSASPDLGQEVCKVSRIRPNQSRNAYLDALHAIRNYLKAGDTYQVNYTLKLLFDFAGSPAALYRRLRRNQSVAYGAFLRSHGQSLLSFSPELFFQKKGGRVTVRPMKGTMRRGRFVDEDAALAHMLCHDTKNRSENVMIVDLLRNDLGRLMHSLGGGSVQTQSLFDVERYETLWQMTSTIEARSDAQAMASLDTGNLFRALFPCGSITGAPKVRTMEIIHELEQENRGVYTGAIGYLAPDGDAVFNVPIRTVVIDGDRGEMGIGSGIVIESAPEQEWRECLLKARFLTNEGCDFQIIETLLWEPGAGYWLLESHLDRLMKSAEYFLFAGERGTITAALTETAKEFDNQAMRVRLLLAKDGEVRVTSMNCERPESRSLPVSLSDTVGELPKIRLAEEQIDSRMVWPYHKTTHRSMYDREYARAQEEGCLDSILLNERGEVCEGTITNVIVLQDGCWLTPPLETGLLPGVLRAELLRGKEVELRERVLTVADLAGAEAVYLCNSVRGLVRVRCAF</sequence>
<dbReference type="GO" id="GO:0009396">
    <property type="term" value="P:folic acid-containing compound biosynthetic process"/>
    <property type="evidence" value="ECO:0007669"/>
    <property type="project" value="InterPro"/>
</dbReference>
<dbReference type="EMBL" id="JACNLK010000032">
    <property type="protein sequence ID" value="MBC8208267.1"/>
    <property type="molecule type" value="Genomic_DNA"/>
</dbReference>
<dbReference type="NCBIfam" id="TIGR00553">
    <property type="entry name" value="pabB"/>
    <property type="match status" value="1"/>
</dbReference>
<dbReference type="Pfam" id="PF01063">
    <property type="entry name" value="Aminotran_4"/>
    <property type="match status" value="1"/>
</dbReference>
<proteinExistence type="predicted"/>
<dbReference type="Gene3D" id="3.60.120.10">
    <property type="entry name" value="Anthranilate synthase"/>
    <property type="match status" value="1"/>
</dbReference>
<dbReference type="Pfam" id="PF00425">
    <property type="entry name" value="Chorismate_bind"/>
    <property type="match status" value="1"/>
</dbReference>
<gene>
    <name evidence="2" type="primary">pabB</name>
    <name evidence="2" type="ORF">H8E79_03745</name>
</gene>
<dbReference type="InterPro" id="IPR019999">
    <property type="entry name" value="Anth_synth_I-like"/>
</dbReference>
<dbReference type="InterPro" id="IPR005802">
    <property type="entry name" value="ADC_synth_comp_1"/>
</dbReference>
<dbReference type="PRINTS" id="PR00095">
    <property type="entry name" value="ANTSNTHASEI"/>
</dbReference>
<feature type="domain" description="Chorismate-utilising enzyme C-terminal" evidence="1">
    <location>
        <begin position="147"/>
        <end position="407"/>
    </location>
</feature>
<evidence type="ECO:0000313" key="3">
    <source>
        <dbReference type="Proteomes" id="UP000599024"/>
    </source>
</evidence>